<comment type="caution">
    <text evidence="1">The sequence shown here is derived from an EMBL/GenBank/DDBJ whole genome shotgun (WGS) entry which is preliminary data.</text>
</comment>
<dbReference type="NCBIfam" id="TIGR01560">
    <property type="entry name" value="put_DNA_pack"/>
    <property type="match status" value="1"/>
</dbReference>
<evidence type="ECO:0000313" key="2">
    <source>
        <dbReference type="Proteomes" id="UP000004935"/>
    </source>
</evidence>
<dbReference type="eggNOG" id="ENOG5032YBI">
    <property type="taxonomic scope" value="Bacteria"/>
</dbReference>
<sequence length="94" mass="10696">MVIELIVGIDEMKGYLRVDFDDDDELIGHFIVTGENLCADIARLSVEELSEIPSSKIAVMYAVAYLYEHREDADHHQLTISLRSLLEGVRRSVF</sequence>
<dbReference type="AlphaFoldDB" id="B0MB10"/>
<reference evidence="1" key="1">
    <citation type="submission" date="2007-11" db="EMBL/GenBank/DDBJ databases">
        <authorList>
            <person name="Fulton L."/>
            <person name="Clifton S."/>
            <person name="Fulton B."/>
            <person name="Xu J."/>
            <person name="Minx P."/>
            <person name="Pepin K.H."/>
            <person name="Johnson M."/>
            <person name="Thiruvilangam P."/>
            <person name="Bhonagiri V."/>
            <person name="Nash W.E."/>
            <person name="Mardis E.R."/>
            <person name="Wilson R.K."/>
        </authorList>
    </citation>
    <scope>NUCLEOTIDE SEQUENCE [LARGE SCALE GENOMIC DNA]</scope>
    <source>
        <strain evidence="1">DSM 14662</strain>
    </source>
</reference>
<proteinExistence type="predicted"/>
<dbReference type="CDD" id="cd08054">
    <property type="entry name" value="gp6"/>
    <property type="match status" value="1"/>
</dbReference>
<keyword evidence="2" id="KW-1185">Reference proteome</keyword>
<accession>B0MB10</accession>
<organism evidence="1 2">
    <name type="scientific">Anaerostipes caccae (strain DSM 14662 / CCUG 47493 / JCM 13470 / NCIMB 13811 / L1-92)</name>
    <dbReference type="NCBI Taxonomy" id="411490"/>
    <lineage>
        <taxon>Bacteria</taxon>
        <taxon>Bacillati</taxon>
        <taxon>Bacillota</taxon>
        <taxon>Clostridia</taxon>
        <taxon>Lachnospirales</taxon>
        <taxon>Lachnospiraceae</taxon>
        <taxon>Anaerostipes</taxon>
    </lineage>
</organism>
<evidence type="ECO:0000313" key="1">
    <source>
        <dbReference type="EMBL" id="EDR98685.1"/>
    </source>
</evidence>
<dbReference type="Proteomes" id="UP000004935">
    <property type="component" value="Unassembled WGS sequence"/>
</dbReference>
<dbReference type="EMBL" id="ABAX03000005">
    <property type="protein sequence ID" value="EDR98685.1"/>
    <property type="molecule type" value="Genomic_DNA"/>
</dbReference>
<gene>
    <name evidence="1" type="ORF">ANACAC_00736</name>
</gene>
<dbReference type="InterPro" id="IPR006450">
    <property type="entry name" value="Phage_HK97_gp6-like"/>
</dbReference>
<reference evidence="1" key="2">
    <citation type="submission" date="2013-11" db="EMBL/GenBank/DDBJ databases">
        <title>Draft genome sequence of Anaerostipes caccae (DSM 14662).</title>
        <authorList>
            <person name="Sudarsanam P."/>
            <person name="Ley R."/>
            <person name="Guruge J."/>
            <person name="Turnbaugh P.J."/>
            <person name="Mahowald M."/>
            <person name="Liep D."/>
            <person name="Gordon J."/>
        </authorList>
    </citation>
    <scope>NUCLEOTIDE SEQUENCE</scope>
    <source>
        <strain evidence="1">DSM 14662</strain>
    </source>
</reference>
<dbReference type="InterPro" id="IPR021146">
    <property type="entry name" value="Phage_gp6-like_head-tail"/>
</dbReference>
<dbReference type="Gene3D" id="1.10.3230.30">
    <property type="entry name" value="Phage gp6-like head-tail connector protein"/>
    <property type="match status" value="1"/>
</dbReference>
<protein>
    <submittedName>
        <fullName evidence="1">Phage DNA packaging protein</fullName>
    </submittedName>
</protein>
<dbReference type="STRING" id="411490.ANACAC_00736"/>
<name>B0MB10_ANACD</name>
<dbReference type="HOGENOM" id="CLU_085951_4_1_9"/>
<dbReference type="Pfam" id="PF05135">
    <property type="entry name" value="Phage_connect_1"/>
    <property type="match status" value="1"/>
</dbReference>